<dbReference type="Proteomes" id="UP000031838">
    <property type="component" value="Chromosome 1"/>
</dbReference>
<dbReference type="FunFam" id="1.20.81.30:FF:000001">
    <property type="entry name" value="Type II secretion system protein F"/>
    <property type="match status" value="1"/>
</dbReference>
<evidence type="ECO:0000256" key="8">
    <source>
        <dbReference type="ARBA" id="ARBA00023136"/>
    </source>
</evidence>
<dbReference type="EMBL" id="CP002580">
    <property type="protein sequence ID" value="AJK45003.1"/>
    <property type="molecule type" value="Genomic_DNA"/>
</dbReference>
<dbReference type="InterPro" id="IPR003004">
    <property type="entry name" value="GspF/PilC"/>
</dbReference>
<sequence>MSAPPAADRRFRWTGLARDGAQRRGTLIAVDAAAARRALRRRGITVLALDDGGPARAPAARARDVTRFTHQLGGLLRAGLPLAPALELLADAGGRRDVPRIAAGLARAIGAGRQLSEAMRQYPRQFDPMFRQLVAVGEASGALAPLLARVAEDRERGAAQRARVRSALAYPLAVLAFSLAISAALLVWVVPTFAQIFDGFGAKLPAPTRFVLALSGTAARAGPPVTIAATAAGLTLAALLRRSPALRLAVARTTLRLPLVGPLLRTLAAARWSRTLGTLLRAGTPLADAFDSLAQATGNPVFDRATATIAARLLRGERLAQAMRAAVCFPDEVVQPVAVAEESGTLDAMLVDIATLCERQVDERIGLLTSLCEPLVVIVLGALVGGLVVAMYLPIVQLGNVV</sequence>
<dbReference type="GO" id="GO:0005886">
    <property type="term" value="C:plasma membrane"/>
    <property type="evidence" value="ECO:0007669"/>
    <property type="project" value="UniProtKB-SubCell"/>
</dbReference>
<dbReference type="PANTHER" id="PTHR30012">
    <property type="entry name" value="GENERAL SECRETION PATHWAY PROTEIN"/>
    <property type="match status" value="1"/>
</dbReference>
<evidence type="ECO:0000256" key="4">
    <source>
        <dbReference type="ARBA" id="ARBA00022475"/>
    </source>
</evidence>
<keyword evidence="7 10" id="KW-1133">Transmembrane helix</keyword>
<dbReference type="GO" id="GO:0015628">
    <property type="term" value="P:protein secretion by the type II secretion system"/>
    <property type="evidence" value="ECO:0007669"/>
    <property type="project" value="TreeGrafter"/>
</dbReference>
<name>A0A0B6RNR0_BURPL</name>
<evidence type="ECO:0000256" key="9">
    <source>
        <dbReference type="RuleBase" id="RU003923"/>
    </source>
</evidence>
<feature type="transmembrane region" description="Helical" evidence="10">
    <location>
        <begin position="374"/>
        <end position="395"/>
    </location>
</feature>
<keyword evidence="6 9" id="KW-0812">Transmembrane</keyword>
<evidence type="ECO:0000256" key="6">
    <source>
        <dbReference type="ARBA" id="ARBA00022692"/>
    </source>
</evidence>
<evidence type="ECO:0000256" key="3">
    <source>
        <dbReference type="ARBA" id="ARBA00022448"/>
    </source>
</evidence>
<protein>
    <submittedName>
        <fullName evidence="12">Type IV pilus assembly protein PilC</fullName>
    </submittedName>
</protein>
<dbReference type="AlphaFoldDB" id="A0A0B6RNR0"/>
<dbReference type="PANTHER" id="PTHR30012:SF7">
    <property type="entry name" value="PROTEIN TRANSPORT PROTEIN HOFC HOMOLOG"/>
    <property type="match status" value="1"/>
</dbReference>
<gene>
    <name evidence="12" type="primary">pilC</name>
    <name evidence="12" type="ORF">BGL_1c04660</name>
</gene>
<dbReference type="KEGG" id="bgp:BGL_1c04660"/>
<evidence type="ECO:0000313" key="12">
    <source>
        <dbReference type="EMBL" id="AJK45003.1"/>
    </source>
</evidence>
<dbReference type="PRINTS" id="PR00812">
    <property type="entry name" value="BCTERIALGSPF"/>
</dbReference>
<reference evidence="12 13" key="2">
    <citation type="journal article" date="2016" name="Appl. Microbiol. Biotechnol.">
        <title>Mutations improving production and secretion of extracellular lipase by Burkholderia glumae PG1.</title>
        <authorList>
            <person name="Knapp A."/>
            <person name="Voget S."/>
            <person name="Gao R."/>
            <person name="Zaburannyi N."/>
            <person name="Krysciak D."/>
            <person name="Breuer M."/>
            <person name="Hauer B."/>
            <person name="Streit W.R."/>
            <person name="Muller R."/>
            <person name="Daniel R."/>
            <person name="Jaeger K.E."/>
        </authorList>
    </citation>
    <scope>NUCLEOTIDE SEQUENCE [LARGE SCALE GENOMIC DNA]</scope>
    <source>
        <strain evidence="12 13">PG1</strain>
    </source>
</reference>
<organism evidence="12 13">
    <name type="scientific">Burkholderia plantarii</name>
    <dbReference type="NCBI Taxonomy" id="41899"/>
    <lineage>
        <taxon>Bacteria</taxon>
        <taxon>Pseudomonadati</taxon>
        <taxon>Pseudomonadota</taxon>
        <taxon>Betaproteobacteria</taxon>
        <taxon>Burkholderiales</taxon>
        <taxon>Burkholderiaceae</taxon>
        <taxon>Burkholderia</taxon>
    </lineage>
</organism>
<evidence type="ECO:0000256" key="7">
    <source>
        <dbReference type="ARBA" id="ARBA00022989"/>
    </source>
</evidence>
<dbReference type="InterPro" id="IPR001992">
    <property type="entry name" value="T2SS_GspF/T4SS_PilC_CS"/>
</dbReference>
<evidence type="ECO:0000256" key="5">
    <source>
        <dbReference type="ARBA" id="ARBA00022519"/>
    </source>
</evidence>
<evidence type="ECO:0000313" key="13">
    <source>
        <dbReference type="Proteomes" id="UP000031838"/>
    </source>
</evidence>
<dbReference type="Gene3D" id="1.20.81.30">
    <property type="entry name" value="Type II secretion system (T2SS), domain F"/>
    <property type="match status" value="2"/>
</dbReference>
<feature type="transmembrane region" description="Helical" evidence="10">
    <location>
        <begin position="210"/>
        <end position="240"/>
    </location>
</feature>
<keyword evidence="5" id="KW-0997">Cell inner membrane</keyword>
<comment type="similarity">
    <text evidence="2 9">Belongs to the GSP F family.</text>
</comment>
<keyword evidence="3 9" id="KW-0813">Transport</keyword>
<dbReference type="HOGENOM" id="CLU_035032_2_2_4"/>
<evidence type="ECO:0000259" key="11">
    <source>
        <dbReference type="Pfam" id="PF00482"/>
    </source>
</evidence>
<evidence type="ECO:0000256" key="10">
    <source>
        <dbReference type="SAM" id="Phobius"/>
    </source>
</evidence>
<keyword evidence="13" id="KW-1185">Reference proteome</keyword>
<reference evidence="13" key="1">
    <citation type="submission" date="2011-03" db="EMBL/GenBank/DDBJ databases">
        <authorList>
            <person name="Voget S."/>
            <person name="Streit W.R."/>
            <person name="Jaeger K.E."/>
            <person name="Daniel R."/>
        </authorList>
    </citation>
    <scope>NUCLEOTIDE SEQUENCE [LARGE SCALE GENOMIC DNA]</scope>
    <source>
        <strain evidence="13">PG1</strain>
    </source>
</reference>
<dbReference type="InterPro" id="IPR042094">
    <property type="entry name" value="T2SS_GspF_sf"/>
</dbReference>
<keyword evidence="8 10" id="KW-0472">Membrane</keyword>
<accession>A0A0B6RNR0</accession>
<dbReference type="InterPro" id="IPR018076">
    <property type="entry name" value="T2SS_GspF_dom"/>
</dbReference>
<dbReference type="Pfam" id="PF00482">
    <property type="entry name" value="T2SSF"/>
    <property type="match status" value="2"/>
</dbReference>
<evidence type="ECO:0000256" key="1">
    <source>
        <dbReference type="ARBA" id="ARBA00004429"/>
    </source>
</evidence>
<evidence type="ECO:0000256" key="2">
    <source>
        <dbReference type="ARBA" id="ARBA00005745"/>
    </source>
</evidence>
<dbReference type="RefSeq" id="WP_042623788.1">
    <property type="nucleotide sequence ID" value="NZ_CP002580.1"/>
</dbReference>
<proteinExistence type="inferred from homology"/>
<keyword evidence="4" id="KW-1003">Cell membrane</keyword>
<comment type="subcellular location">
    <subcellularLocation>
        <location evidence="1 9">Cell inner membrane</location>
        <topology evidence="1 9">Multi-pass membrane protein</topology>
    </subcellularLocation>
</comment>
<feature type="domain" description="Type II secretion system protein GspF" evidence="11">
    <location>
        <begin position="272"/>
        <end position="394"/>
    </location>
</feature>
<feature type="domain" description="Type II secretion system protein GspF" evidence="11">
    <location>
        <begin position="68"/>
        <end position="191"/>
    </location>
</feature>
<dbReference type="PROSITE" id="PS00874">
    <property type="entry name" value="T2SP_F"/>
    <property type="match status" value="1"/>
</dbReference>
<feature type="transmembrane region" description="Helical" evidence="10">
    <location>
        <begin position="168"/>
        <end position="190"/>
    </location>
</feature>